<dbReference type="RefSeq" id="WP_196989275.1">
    <property type="nucleotide sequence ID" value="NZ_JADWYR010000001.1"/>
</dbReference>
<proteinExistence type="predicted"/>
<name>A0A931E189_9BACT</name>
<evidence type="ECO:0000313" key="1">
    <source>
        <dbReference type="EMBL" id="MBG9375213.1"/>
    </source>
</evidence>
<comment type="caution">
    <text evidence="1">The sequence shown here is derived from an EMBL/GenBank/DDBJ whole genome shotgun (WGS) entry which is preliminary data.</text>
</comment>
<evidence type="ECO:0008006" key="3">
    <source>
        <dbReference type="Google" id="ProtNLM"/>
    </source>
</evidence>
<reference evidence="1" key="1">
    <citation type="submission" date="2020-11" db="EMBL/GenBank/DDBJ databases">
        <title>Bacterial whole genome sequence for Panacibacter sp. DH6.</title>
        <authorList>
            <person name="Le V."/>
            <person name="Ko S."/>
            <person name="Ahn C.-Y."/>
            <person name="Oh H.-M."/>
        </authorList>
    </citation>
    <scope>NUCLEOTIDE SEQUENCE</scope>
    <source>
        <strain evidence="1">DH6</strain>
    </source>
</reference>
<dbReference type="Proteomes" id="UP000628448">
    <property type="component" value="Unassembled WGS sequence"/>
</dbReference>
<organism evidence="1 2">
    <name type="scientific">Panacibacter microcysteis</name>
    <dbReference type="NCBI Taxonomy" id="2793269"/>
    <lineage>
        <taxon>Bacteria</taxon>
        <taxon>Pseudomonadati</taxon>
        <taxon>Bacteroidota</taxon>
        <taxon>Chitinophagia</taxon>
        <taxon>Chitinophagales</taxon>
        <taxon>Chitinophagaceae</taxon>
        <taxon>Panacibacter</taxon>
    </lineage>
</organism>
<keyword evidence="2" id="KW-1185">Reference proteome</keyword>
<gene>
    <name evidence="1" type="ORF">I5907_03155</name>
</gene>
<dbReference type="AlphaFoldDB" id="A0A931E189"/>
<evidence type="ECO:0000313" key="2">
    <source>
        <dbReference type="Proteomes" id="UP000628448"/>
    </source>
</evidence>
<accession>A0A931E189</accession>
<protein>
    <recommendedName>
        <fullName evidence="3">DUF3630 family protein</fullName>
    </recommendedName>
</protein>
<dbReference type="EMBL" id="JADWYR010000001">
    <property type="protein sequence ID" value="MBG9375213.1"/>
    <property type="molecule type" value="Genomic_DNA"/>
</dbReference>
<sequence length="98" mass="11300">MKPNDYNTTFSTIIDDSATLQQFYVLTNELSRIRKVRFTSKHDEVDNIEWNFKYRGYPLSLNYSIYSGVTLTPQNSTDKDAKMVMELAGKLKGKAAHQ</sequence>